<comment type="subcellular location">
    <subcellularLocation>
        <location evidence="1">Golgi apparatus</location>
    </subcellularLocation>
</comment>
<feature type="transmembrane region" description="Helical" evidence="4">
    <location>
        <begin position="476"/>
        <end position="495"/>
    </location>
</feature>
<dbReference type="PANTHER" id="PTHR13251">
    <property type="entry name" value="EPILEPSY HOLOPROSENCEPHALY CANDIDATE 1/TMEM1"/>
    <property type="match status" value="1"/>
</dbReference>
<protein>
    <submittedName>
        <fullName evidence="8">Uncharacterized protein</fullName>
    </submittedName>
</protein>
<dbReference type="UniPathway" id="UPA00378"/>
<evidence type="ECO:0000313" key="9">
    <source>
        <dbReference type="Proteomes" id="UP000298327"/>
    </source>
</evidence>
<feature type="transmembrane region" description="Helical" evidence="4">
    <location>
        <begin position="300"/>
        <end position="320"/>
    </location>
</feature>
<feature type="transmembrane region" description="Helical" evidence="4">
    <location>
        <begin position="198"/>
        <end position="217"/>
    </location>
</feature>
<evidence type="ECO:0000256" key="1">
    <source>
        <dbReference type="ARBA" id="ARBA00004555"/>
    </source>
</evidence>
<dbReference type="GO" id="GO:0000030">
    <property type="term" value="F:mannosyltransferase activity"/>
    <property type="evidence" value="ECO:0007669"/>
    <property type="project" value="InterPro"/>
</dbReference>
<evidence type="ECO:0000256" key="3">
    <source>
        <dbReference type="ARBA" id="ARBA00023034"/>
    </source>
</evidence>
<evidence type="ECO:0000259" key="5">
    <source>
        <dbReference type="Pfam" id="PF12584"/>
    </source>
</evidence>
<keyword evidence="2" id="KW-0813">Transport</keyword>
<dbReference type="PANTHER" id="PTHR13251:SF3">
    <property type="entry name" value="TRAFFICKING PROTEIN PARTICLE COMPLEX SUBUNIT 10"/>
    <property type="match status" value="1"/>
</dbReference>
<keyword evidence="4" id="KW-0812">Transmembrane</keyword>
<dbReference type="EMBL" id="SEOQ01000016">
    <property type="protein sequence ID" value="TFY72369.1"/>
    <property type="molecule type" value="Genomic_DNA"/>
</dbReference>
<sequence>MATIEETHIFFDALRDDRLHCDMAMLALDPYRVIRALTTRDDHELDWTKQLEKMEVIGRMEVFCVACHDRSGASASKQRQHAIAGLESAADMTSLVFFAFNFVRRLLTDPRRFWSLASLVILGDAVLTQLIIRFVPYTEIDWETYMHHIALYLKGERNYANITGPTGPLVYPAGHVHIHEELYKVTNSGTNLPLAQQIYAALYLASLTISCAIYRKAESIPNWVLLLLPLSKRLHSIFVLRLFNDCWEVVLAQLAVLAYANGGDELGTLLLSFALSVKMSAFLYLPGVIVILFRRRGLYTTLRLLITIASVQAVLAVNFLRDSPWPYLKNAFDLSRVFLYKWTVNWRFVDEPTFLSPTFAKALLLGHFSVLVVFGLTRWCRNDGGVLSVIRRGLRRPLSPAGLTTLTADETVTVLFTSNLIGLLFARSLHYQFYSWYAQQTPFLAWKTPYPVPIKIALLLAIEYAWNVYPSTDASSGILVVANAALLLGVWLGLLTPDPTLLLLSTTIQCLHDTLEPSFLSSEQWKQVHGALVSQFPLRSIHWKPASRPSVRTIQELDVKLVPVDTVRDEHASQVPSTLLDKPLLNLYIFSCEDTDVYRATVRKQIKDWHTIVSQRKNQEWLIVQVIKADGKAAAGGFFQMKGSVMDKVRSDFNTDKRDRCVSLTWSSGIDNPAAWAELISKVKDGVLSSFDSAVSLREDEVKRSESQRLMPGWNFCTFFILKESLATSFEGMSLFEDSLLQYDELEISFNHVLREKNLSWFGTLIILGPKDDSLPLLSIDKKPYRDLILANSISVFDFRIYLLARQCTLLWRLGKIADICRKANAFLTSFGRRLREAEGILPPYFIESWTYSSALSTVDQADTWAKSHELDTASQNAFNASKAELLELARSQLDILGVKNGHLPRRSPFSMAMPAIPSRPLEAESPKPTTQTITKAELLSSLDDREAFFELYIALTNRAIETLAALDVHRGRLSTALQTFSSLPAHYGPHKWTSLESYMLCQAIETYERGDLGKDLLMQEDDKTAYVTRIVDTLKTVIDTLETDIIQTDHPALSIRIPEPNARLADTQDGSYLDVSLRNRLPCDLPMNEVTVTLVGRESERLHFRANIQSLKPGNSTITLFCPTSSSGTYLIESSEAKLPRLRFQWNHRESTSSRKASRSQKPIVALVRLARDLRALDIRLRRPRCLELGMRPKLLMTVTTGRNQLVQAKLTLSAPSGVQFKCADATLEDDSPGSLEGDENVLTLKDVPEDSSVSILVPHSDASAFHAIQVNMSIEYNTQVEPSITRTLFITSRVPTSLPVAVNVQDFFRGEKLFSKFTISTTSYQHIRLSAARLETIDGPAEGLTISGTSPEQRKITTITPARPANFLFRIESQHGTMRDSLRLCIKYRMLRDGECLFPLAEEHILTVHQEVETVIEQTVDDILPRDSNFHSHRSIMIDRIVQALESDAAWVQHYGVTGELQVPAITDGEDVELDATLNRILEILRRSRPPDVNVGSWREIRIPVDVPLMNILAAARIRLLATPFSSEAVSSDKLPALYAGQPISALLTIRTSFHWGLKSSNPNRRYRMRFDIEEMVREWLVSGRKRGDFEATDGGVFTVPITLIALHHGELALPKVSVSPLPIAGEMTMGSLSLPSAETHQVHGAERVLVLPRGGRSTFVLGMGEGLD</sequence>
<feature type="transmembrane region" description="Helical" evidence="4">
    <location>
        <begin position="266"/>
        <end position="293"/>
    </location>
</feature>
<feature type="transmembrane region" description="Helical" evidence="4">
    <location>
        <begin position="238"/>
        <end position="260"/>
    </location>
</feature>
<evidence type="ECO:0000256" key="2">
    <source>
        <dbReference type="ARBA" id="ARBA00022448"/>
    </source>
</evidence>
<organism evidence="8 9">
    <name type="scientific">Dentipellis fragilis</name>
    <dbReference type="NCBI Taxonomy" id="205917"/>
    <lineage>
        <taxon>Eukaryota</taxon>
        <taxon>Fungi</taxon>
        <taxon>Dikarya</taxon>
        <taxon>Basidiomycota</taxon>
        <taxon>Agaricomycotina</taxon>
        <taxon>Agaricomycetes</taxon>
        <taxon>Russulales</taxon>
        <taxon>Hericiaceae</taxon>
        <taxon>Dentipellis</taxon>
    </lineage>
</organism>
<dbReference type="GO" id="GO:0006891">
    <property type="term" value="P:intra-Golgi vesicle-mediated transport"/>
    <property type="evidence" value="ECO:0007669"/>
    <property type="project" value="TreeGrafter"/>
</dbReference>
<dbReference type="Pfam" id="PF12584">
    <property type="entry name" value="TRAPPC10"/>
    <property type="match status" value="1"/>
</dbReference>
<evidence type="ECO:0000259" key="6">
    <source>
        <dbReference type="Pfam" id="PF23036"/>
    </source>
</evidence>
<dbReference type="GO" id="GO:1990071">
    <property type="term" value="C:TRAPPII protein complex"/>
    <property type="evidence" value="ECO:0007669"/>
    <property type="project" value="InterPro"/>
</dbReference>
<dbReference type="Pfam" id="PF23274">
    <property type="entry name" value="DUF7077"/>
    <property type="match status" value="1"/>
</dbReference>
<dbReference type="OrthoDB" id="10256906at2759"/>
<dbReference type="STRING" id="205917.A0A4Y9ZG00"/>
<dbReference type="InterPro" id="IPR056913">
    <property type="entry name" value="TRAPPC10/Trs130_N"/>
</dbReference>
<keyword evidence="9" id="KW-1185">Reference proteome</keyword>
<dbReference type="InterPro" id="IPR045126">
    <property type="entry name" value="TRAPPC10/Trs130"/>
</dbReference>
<reference evidence="8 9" key="1">
    <citation type="submission" date="2019-02" db="EMBL/GenBank/DDBJ databases">
        <title>Genome sequencing of the rare red list fungi Dentipellis fragilis.</title>
        <authorList>
            <person name="Buettner E."/>
            <person name="Kellner H."/>
        </authorList>
    </citation>
    <scope>NUCLEOTIDE SEQUENCE [LARGE SCALE GENOMIC DNA]</scope>
    <source>
        <strain evidence="8 9">DSM 105465</strain>
    </source>
</reference>
<evidence type="ECO:0000313" key="8">
    <source>
        <dbReference type="EMBL" id="TFY72369.1"/>
    </source>
</evidence>
<proteinExistence type="predicted"/>
<dbReference type="Pfam" id="PF23036">
    <property type="entry name" value="TRAPPC10_1st"/>
    <property type="match status" value="1"/>
</dbReference>
<keyword evidence="4" id="KW-0472">Membrane</keyword>
<keyword evidence="3" id="KW-0333">Golgi apparatus</keyword>
<comment type="caution">
    <text evidence="8">The sequence shown here is derived from an EMBL/GenBank/DDBJ whole genome shotgun (WGS) entry which is preliminary data.</text>
</comment>
<evidence type="ECO:0000259" key="7">
    <source>
        <dbReference type="Pfam" id="PF23274"/>
    </source>
</evidence>
<name>A0A4Y9ZG00_9AGAM</name>
<feature type="domain" description="TRAPPC10/Trs130 N-terminal" evidence="6">
    <location>
        <begin position="522"/>
        <end position="821"/>
    </location>
</feature>
<keyword evidence="4" id="KW-1133">Transmembrane helix</keyword>
<dbReference type="Pfam" id="PF05208">
    <property type="entry name" value="ALG3"/>
    <property type="match status" value="1"/>
</dbReference>
<dbReference type="GO" id="GO:0005829">
    <property type="term" value="C:cytosol"/>
    <property type="evidence" value="ECO:0007669"/>
    <property type="project" value="GOC"/>
</dbReference>
<dbReference type="GO" id="GO:0034498">
    <property type="term" value="P:early endosome to Golgi transport"/>
    <property type="evidence" value="ECO:0007669"/>
    <property type="project" value="TreeGrafter"/>
</dbReference>
<dbReference type="Proteomes" id="UP000298327">
    <property type="component" value="Unassembled WGS sequence"/>
</dbReference>
<feature type="domain" description="TRAPPC10/Trs130 C-terminal" evidence="5">
    <location>
        <begin position="1506"/>
        <end position="1654"/>
    </location>
</feature>
<feature type="transmembrane region" description="Helical" evidence="4">
    <location>
        <begin position="359"/>
        <end position="380"/>
    </location>
</feature>
<gene>
    <name evidence="8" type="ORF">EVG20_g625</name>
</gene>
<dbReference type="InterPro" id="IPR007873">
    <property type="entry name" value="Glycosyltransferase_ALG3"/>
</dbReference>
<dbReference type="InterPro" id="IPR022233">
    <property type="entry name" value="TRAPPC10/Trs130_C"/>
</dbReference>
<feature type="domain" description="DUF7077" evidence="7">
    <location>
        <begin position="1176"/>
        <end position="1281"/>
    </location>
</feature>
<dbReference type="InterPro" id="IPR055505">
    <property type="entry name" value="DUF7077"/>
</dbReference>
<feature type="transmembrane region" description="Helical" evidence="4">
    <location>
        <begin position="113"/>
        <end position="132"/>
    </location>
</feature>
<evidence type="ECO:0000256" key="4">
    <source>
        <dbReference type="SAM" id="Phobius"/>
    </source>
</evidence>
<accession>A0A4Y9ZG00</accession>